<dbReference type="SUPFAM" id="SSF51120">
    <property type="entry name" value="beta-Roll"/>
    <property type="match status" value="1"/>
</dbReference>
<dbReference type="InterPro" id="IPR025282">
    <property type="entry name" value="DUF4214"/>
</dbReference>
<name>A0A5C0AYA8_9BURK</name>
<comment type="similarity">
    <text evidence="1">Belongs to the TolB family.</text>
</comment>
<reference evidence="3 4" key="1">
    <citation type="submission" date="2019-08" db="EMBL/GenBank/DDBJ databases">
        <title>Amphibian skin-associated Pigmentiphaga: genome sequence and occurrence across geography and hosts.</title>
        <authorList>
            <person name="Bletz M.C."/>
            <person name="Bunk B."/>
            <person name="Sproeer C."/>
            <person name="Biwer P."/>
            <person name="Reiter S."/>
            <person name="Rabemananjara F.C.E."/>
            <person name="Schulz S."/>
            <person name="Overmann J."/>
            <person name="Vences M."/>
        </authorList>
    </citation>
    <scope>NUCLEOTIDE SEQUENCE [LARGE SCALE GENOMIC DNA]</scope>
    <source>
        <strain evidence="3 4">Mada1488</strain>
    </source>
</reference>
<dbReference type="AlphaFoldDB" id="A0A5C0AYA8"/>
<accession>A0A5C0AYA8</accession>
<dbReference type="PRINTS" id="PR00313">
    <property type="entry name" value="CABNDNGRPT"/>
</dbReference>
<dbReference type="Pfam" id="PF07676">
    <property type="entry name" value="PD40"/>
    <property type="match status" value="3"/>
</dbReference>
<proteinExistence type="inferred from homology"/>
<feature type="domain" description="DUF4214" evidence="2">
    <location>
        <begin position="520"/>
        <end position="589"/>
    </location>
</feature>
<protein>
    <submittedName>
        <fullName evidence="3">DUF4214 domain-containing protein</fullName>
    </submittedName>
</protein>
<evidence type="ECO:0000256" key="1">
    <source>
        <dbReference type="ARBA" id="ARBA00009820"/>
    </source>
</evidence>
<feature type="domain" description="DUF4214" evidence="2">
    <location>
        <begin position="643"/>
        <end position="710"/>
    </location>
</feature>
<dbReference type="Proteomes" id="UP000325161">
    <property type="component" value="Chromosome"/>
</dbReference>
<dbReference type="Pfam" id="PF00353">
    <property type="entry name" value="HemolysinCabind"/>
    <property type="match status" value="1"/>
</dbReference>
<dbReference type="InterPro" id="IPR001343">
    <property type="entry name" value="Hemolysn_Ca-bd"/>
</dbReference>
<dbReference type="EMBL" id="CP043046">
    <property type="protein sequence ID" value="QEI05820.1"/>
    <property type="molecule type" value="Genomic_DNA"/>
</dbReference>
<organism evidence="3 4">
    <name type="scientific">Pigmentiphaga aceris</name>
    <dbReference type="NCBI Taxonomy" id="1940612"/>
    <lineage>
        <taxon>Bacteria</taxon>
        <taxon>Pseudomonadati</taxon>
        <taxon>Pseudomonadota</taxon>
        <taxon>Betaproteobacteria</taxon>
        <taxon>Burkholderiales</taxon>
        <taxon>Alcaligenaceae</taxon>
        <taxon>Pigmentiphaga</taxon>
    </lineage>
</organism>
<dbReference type="Gene3D" id="1.10.3130.20">
    <property type="entry name" value="Phycobilisome linker domain"/>
    <property type="match status" value="2"/>
</dbReference>
<evidence type="ECO:0000313" key="3">
    <source>
        <dbReference type="EMBL" id="QEI05820.1"/>
    </source>
</evidence>
<keyword evidence="4" id="KW-1185">Reference proteome</keyword>
<dbReference type="InterPro" id="IPR018511">
    <property type="entry name" value="Hemolysin-typ_Ca-bd_CS"/>
</dbReference>
<dbReference type="InterPro" id="IPR011659">
    <property type="entry name" value="WD40"/>
</dbReference>
<dbReference type="OrthoDB" id="6396276at2"/>
<dbReference type="KEGG" id="pacr:FXN63_08125"/>
<dbReference type="InterPro" id="IPR011049">
    <property type="entry name" value="Serralysin-like_metalloprot_C"/>
</dbReference>
<dbReference type="PROSITE" id="PS00330">
    <property type="entry name" value="HEMOLYSIN_CALCIUM"/>
    <property type="match status" value="1"/>
</dbReference>
<dbReference type="Gene3D" id="2.120.10.30">
    <property type="entry name" value="TolB, C-terminal domain"/>
    <property type="match status" value="1"/>
</dbReference>
<sequence>MFNVDTASLKKINGALTAADGGAVQITDVSGDGRYVLYTGGLGSKQLFMRDTQLGITTQLTSGSGATSQGRLSGDGKTVVFTSAADNLVGGDTAGKDDIFVLNLETKAVTRLMAASGAQGNGDASYPVITPDGKFIAYASESTNIVNGEGGVLRDIFLFNTQTGATTAVSAGMPQSSYKYNPIISPDGRYVTYIGQVAGNAMPAVIVRFDSVTGTSTALAVPSSGQNDNLLLDDATPDGRYVVFESRQNNLVANDSNSSSDVFRYDTVTGETVRVSVSTGGVEGNGDSSTASISNNGRYVAFVSDATNLVPGDTNRGTGGTGRDVFVRDMETGVTIRASVQASGQEFSYPMFRYAQISDDGTSIAFSEVDGVYKISLTGINEVVGRTVVGGSGNDVLQGGAGDDILQGLGGNDVLIDSAGNDTLDGGDGFDIAQFSTGLRGATITNSGGNRIVTHNNQTDTLISIEEIHFADGRMVYNPQDGIAQVVRLFNAALGREPDQAGLNFWASAIKNGVSLTTLADGFLSSPEFAQRYGSNLSNEAFVTAVYKNTLGRDPDAEGLGFWVSALNAGSSRGQVLRDFSESNENVQKTSGLIAAGIWDVDDQAVQVARLYDTVFARKPDLEGTVFWKNAMQNGAANLLSVANAFTGSVEFQQKYGALSNRDFVSAMYQNALHRAPDADGLNFWTGALDGGTSRAQLVVDLSESNEHVQLTLAGTMSATTPGIAFA</sequence>
<dbReference type="Gene3D" id="2.150.10.10">
    <property type="entry name" value="Serralysin-like metalloprotease, C-terminal"/>
    <property type="match status" value="1"/>
</dbReference>
<dbReference type="RefSeq" id="WP_148814203.1">
    <property type="nucleotide sequence ID" value="NZ_CP043046.1"/>
</dbReference>
<evidence type="ECO:0000259" key="2">
    <source>
        <dbReference type="Pfam" id="PF13946"/>
    </source>
</evidence>
<dbReference type="PANTHER" id="PTHR36842">
    <property type="entry name" value="PROTEIN TOLB HOMOLOG"/>
    <property type="match status" value="1"/>
</dbReference>
<gene>
    <name evidence="3" type="ORF">FXN63_08125</name>
</gene>
<evidence type="ECO:0000313" key="4">
    <source>
        <dbReference type="Proteomes" id="UP000325161"/>
    </source>
</evidence>
<dbReference type="InterPro" id="IPR011042">
    <property type="entry name" value="6-blade_b-propeller_TolB-like"/>
</dbReference>
<dbReference type="InterPro" id="IPR038255">
    <property type="entry name" value="PBS_linker_sf"/>
</dbReference>
<dbReference type="GO" id="GO:0005509">
    <property type="term" value="F:calcium ion binding"/>
    <property type="evidence" value="ECO:0007669"/>
    <property type="project" value="InterPro"/>
</dbReference>
<dbReference type="SUPFAM" id="SSF82171">
    <property type="entry name" value="DPP6 N-terminal domain-like"/>
    <property type="match status" value="1"/>
</dbReference>
<dbReference type="Pfam" id="PF13946">
    <property type="entry name" value="DUF4214"/>
    <property type="match status" value="2"/>
</dbReference>